<dbReference type="AlphaFoldDB" id="A0A915KG12"/>
<sequence length="99" mass="11617">MLQQIFQRPEGQITLGIWRAPKTGRLEFVTACKRDNKERRLKMNTAQLHLIEPSDNTMDRRKLRWFPVCTKGRNSSQKSIISVDKQSLVDDFDKQSINK</sequence>
<organism evidence="1 2">
    <name type="scientific">Romanomermis culicivorax</name>
    <name type="common">Nematode worm</name>
    <dbReference type="NCBI Taxonomy" id="13658"/>
    <lineage>
        <taxon>Eukaryota</taxon>
        <taxon>Metazoa</taxon>
        <taxon>Ecdysozoa</taxon>
        <taxon>Nematoda</taxon>
        <taxon>Enoplea</taxon>
        <taxon>Dorylaimia</taxon>
        <taxon>Mermithida</taxon>
        <taxon>Mermithoidea</taxon>
        <taxon>Mermithidae</taxon>
        <taxon>Romanomermis</taxon>
    </lineage>
</organism>
<evidence type="ECO:0000313" key="1">
    <source>
        <dbReference type="Proteomes" id="UP000887565"/>
    </source>
</evidence>
<evidence type="ECO:0000313" key="2">
    <source>
        <dbReference type="WBParaSite" id="nRc.2.0.1.t37758-RA"/>
    </source>
</evidence>
<proteinExistence type="predicted"/>
<dbReference type="WBParaSite" id="nRc.2.0.1.t37758-RA">
    <property type="protein sequence ID" value="nRc.2.0.1.t37758-RA"/>
    <property type="gene ID" value="nRc.2.0.1.g37758"/>
</dbReference>
<name>A0A915KG12_ROMCU</name>
<reference evidence="2" key="1">
    <citation type="submission" date="2022-11" db="UniProtKB">
        <authorList>
            <consortium name="WormBaseParasite"/>
        </authorList>
    </citation>
    <scope>IDENTIFICATION</scope>
</reference>
<keyword evidence="1" id="KW-1185">Reference proteome</keyword>
<accession>A0A915KG12</accession>
<dbReference type="Proteomes" id="UP000887565">
    <property type="component" value="Unplaced"/>
</dbReference>
<protein>
    <submittedName>
        <fullName evidence="2">Uncharacterized protein</fullName>
    </submittedName>
</protein>